<dbReference type="Proteomes" id="UP000217289">
    <property type="component" value="Chromosome"/>
</dbReference>
<organism evidence="3 4">
    <name type="scientific">Melittangium boletus DSM 14713</name>
    <dbReference type="NCBI Taxonomy" id="1294270"/>
    <lineage>
        <taxon>Bacteria</taxon>
        <taxon>Pseudomonadati</taxon>
        <taxon>Myxococcota</taxon>
        <taxon>Myxococcia</taxon>
        <taxon>Myxococcales</taxon>
        <taxon>Cystobacterineae</taxon>
        <taxon>Archangiaceae</taxon>
        <taxon>Melittangium</taxon>
    </lineage>
</organism>
<gene>
    <name evidence="3" type="ORF">MEBOL_002300</name>
</gene>
<dbReference type="KEGG" id="mbd:MEBOL_002300"/>
<feature type="domain" description="Monalysin Pore-forming" evidence="2">
    <location>
        <begin position="58"/>
        <end position="256"/>
    </location>
</feature>
<name>A0A250ICG8_9BACT</name>
<feature type="region of interest" description="Disordered" evidence="1">
    <location>
        <begin position="1"/>
        <end position="31"/>
    </location>
</feature>
<dbReference type="EMBL" id="CP022163">
    <property type="protein sequence ID" value="ATB28851.1"/>
    <property type="molecule type" value="Genomic_DNA"/>
</dbReference>
<feature type="compositionally biased region" description="Pro residues" evidence="1">
    <location>
        <begin position="1"/>
        <end position="10"/>
    </location>
</feature>
<reference evidence="3 4" key="1">
    <citation type="submission" date="2017-06" db="EMBL/GenBank/DDBJ databases">
        <authorList>
            <person name="Kim H.J."/>
            <person name="Triplett B.A."/>
        </authorList>
    </citation>
    <scope>NUCLEOTIDE SEQUENCE [LARGE SCALE GENOMIC DNA]</scope>
    <source>
        <strain evidence="3 4">DSM 14713</strain>
    </source>
</reference>
<dbReference type="Pfam" id="PF18063">
    <property type="entry name" value="BB_PF"/>
    <property type="match status" value="1"/>
</dbReference>
<accession>A0A250ICG8</accession>
<evidence type="ECO:0000256" key="1">
    <source>
        <dbReference type="SAM" id="MobiDB-lite"/>
    </source>
</evidence>
<dbReference type="PANTHER" id="PTHR35884">
    <property type="entry name" value="SMALL AGGREGATE FORMATION PROTEIN"/>
    <property type="match status" value="1"/>
</dbReference>
<protein>
    <recommendedName>
        <fullName evidence="2">Monalysin Pore-forming domain-containing protein</fullName>
    </recommendedName>
</protein>
<proteinExistence type="predicted"/>
<evidence type="ECO:0000313" key="4">
    <source>
        <dbReference type="Proteomes" id="UP000217289"/>
    </source>
</evidence>
<evidence type="ECO:0000259" key="2">
    <source>
        <dbReference type="Pfam" id="PF18063"/>
    </source>
</evidence>
<evidence type="ECO:0000313" key="3">
    <source>
        <dbReference type="EMBL" id="ATB28851.1"/>
    </source>
</evidence>
<keyword evidence="4" id="KW-1185">Reference proteome</keyword>
<sequence>MNDVTNPPPRVEVESKPESKPADGKLMGSYPAENYPTRSIAELLGPGKTRANLNFPDVRNDYELDNALVGQTVTTNGCIVQSNWLPGPVISAGGGWSTSSYIKPIAAYLAYIKKDTVPSGVQESYSLSKKKGFTRQFTTSASVTSSVSAGIFGCEASLEVTTGFSYSETINEETTETWTRTLTGPQDYWTFQPVIVYAHRVAKGLFERDANWAKLPRYVSGNIGFVFVPVYRNTPSVIDREIGYLSLNDVVSYLSNEAWGRW</sequence>
<dbReference type="RefSeq" id="WP_095977489.1">
    <property type="nucleotide sequence ID" value="NZ_CP022163.1"/>
</dbReference>
<dbReference type="InterPro" id="IPR040927">
    <property type="entry name" value="PF_Monalysin"/>
</dbReference>
<dbReference type="InterPro" id="IPR038768">
    <property type="entry name" value="SmlA"/>
</dbReference>
<feature type="compositionally biased region" description="Basic and acidic residues" evidence="1">
    <location>
        <begin position="11"/>
        <end position="23"/>
    </location>
</feature>
<dbReference type="AlphaFoldDB" id="A0A250ICG8"/>
<dbReference type="PANTHER" id="PTHR35884:SF1">
    <property type="entry name" value="MONALYSIN BETA BARREL PORE-FORMING DOMAIN-CONTAINING PROTEIN-RELATED"/>
    <property type="match status" value="1"/>
</dbReference>
<dbReference type="OrthoDB" id="9944197at2"/>